<dbReference type="AlphaFoldDB" id="A0AAD1E3P7"/>
<sequence>MESPSHSLPALFKQLGLSDDPVDIDRFIATHSPLKPELHLADAFFWTPSQADFLRDEILDDADWAEVVDQLDVLLRKGRGVEASGLMLSWK</sequence>
<gene>
    <name evidence="1" type="ORF">C4K07_0170</name>
</gene>
<dbReference type="RefSeq" id="WP_124301007.1">
    <property type="nucleotide sequence ID" value="NZ_CP027750.1"/>
</dbReference>
<reference evidence="1 2" key="1">
    <citation type="submission" date="2018-03" db="EMBL/GenBank/DDBJ databases">
        <title>Diversity of phytobeneficial traits revealed by whole-genome analysis of worldwide-isolated phenazine-producing Pseudomonas spp.</title>
        <authorList>
            <person name="Biessy A."/>
            <person name="Novinscak A."/>
            <person name="Blom J."/>
            <person name="Leger G."/>
            <person name="Thomashow L.S."/>
            <person name="Cazorla F.M."/>
            <person name="Josic D."/>
            <person name="Filion M."/>
        </authorList>
    </citation>
    <scope>NUCLEOTIDE SEQUENCE [LARGE SCALE GENOMIC DNA]</scope>
    <source>
        <strain evidence="1 2">ChPhzS24</strain>
    </source>
</reference>
<dbReference type="Gene3D" id="1.10.10.1130">
    <property type="entry name" value="Uncharacterised protein PF10982, DUF2789"/>
    <property type="match status" value="1"/>
</dbReference>
<organism evidence="1 2">
    <name type="scientific">Pseudomonas chlororaphis subsp. aureofaciens</name>
    <dbReference type="NCBI Taxonomy" id="587851"/>
    <lineage>
        <taxon>Bacteria</taxon>
        <taxon>Pseudomonadati</taxon>
        <taxon>Pseudomonadota</taxon>
        <taxon>Gammaproteobacteria</taxon>
        <taxon>Pseudomonadales</taxon>
        <taxon>Pseudomonadaceae</taxon>
        <taxon>Pseudomonas</taxon>
    </lineage>
</organism>
<dbReference type="Proteomes" id="UP000280455">
    <property type="component" value="Chromosome"/>
</dbReference>
<dbReference type="Pfam" id="PF10982">
    <property type="entry name" value="DUF2789"/>
    <property type="match status" value="1"/>
</dbReference>
<accession>A0AAD1E3P7</accession>
<protein>
    <recommendedName>
        <fullName evidence="3">DUF2789 domain-containing protein</fullName>
    </recommendedName>
</protein>
<evidence type="ECO:0000313" key="2">
    <source>
        <dbReference type="Proteomes" id="UP000280455"/>
    </source>
</evidence>
<dbReference type="InterPro" id="IPR038086">
    <property type="entry name" value="DUF2789_sf"/>
</dbReference>
<name>A0AAD1E3P7_9PSED</name>
<evidence type="ECO:0000313" key="1">
    <source>
        <dbReference type="EMBL" id="AZE26987.1"/>
    </source>
</evidence>
<dbReference type="EMBL" id="CP027750">
    <property type="protein sequence ID" value="AZE26987.1"/>
    <property type="molecule type" value="Genomic_DNA"/>
</dbReference>
<proteinExistence type="predicted"/>
<dbReference type="InterPro" id="IPR021250">
    <property type="entry name" value="DUF2789"/>
</dbReference>
<evidence type="ECO:0008006" key="3">
    <source>
        <dbReference type="Google" id="ProtNLM"/>
    </source>
</evidence>